<accession>A0ABU0JG11</accession>
<evidence type="ECO:0000313" key="8">
    <source>
        <dbReference type="Proteomes" id="UP001242480"/>
    </source>
</evidence>
<dbReference type="PANTHER" id="PTHR30293">
    <property type="entry name" value="TRANSCRIPTIONAL REGULATORY PROTEIN NAC-RELATED"/>
    <property type="match status" value="1"/>
</dbReference>
<dbReference type="Gene3D" id="3.40.190.290">
    <property type="match status" value="1"/>
</dbReference>
<dbReference type="Proteomes" id="UP001242480">
    <property type="component" value="Unassembled WGS sequence"/>
</dbReference>
<keyword evidence="4" id="KW-0010">Activator</keyword>
<evidence type="ECO:0000256" key="1">
    <source>
        <dbReference type="ARBA" id="ARBA00009437"/>
    </source>
</evidence>
<evidence type="ECO:0000256" key="3">
    <source>
        <dbReference type="ARBA" id="ARBA00023125"/>
    </source>
</evidence>
<keyword evidence="2" id="KW-0805">Transcription regulation</keyword>
<dbReference type="Pfam" id="PF03466">
    <property type="entry name" value="LysR_substrate"/>
    <property type="match status" value="1"/>
</dbReference>
<evidence type="ECO:0000313" key="7">
    <source>
        <dbReference type="EMBL" id="MDQ0473232.1"/>
    </source>
</evidence>
<protein>
    <submittedName>
        <fullName evidence="7">LysR family nitrogen assimilation transcriptional regulator</fullName>
    </submittedName>
</protein>
<keyword evidence="3" id="KW-0238">DNA-binding</keyword>
<comment type="caution">
    <text evidence="7">The sequence shown here is derived from an EMBL/GenBank/DDBJ whole genome shotgun (WGS) entry which is preliminary data.</text>
</comment>
<dbReference type="SUPFAM" id="SSF46785">
    <property type="entry name" value="Winged helix' DNA-binding domain"/>
    <property type="match status" value="1"/>
</dbReference>
<keyword evidence="8" id="KW-1185">Reference proteome</keyword>
<feature type="domain" description="HTH lysR-type" evidence="6">
    <location>
        <begin position="28"/>
        <end position="85"/>
    </location>
</feature>
<name>A0ABU0JG11_9HYPH</name>
<dbReference type="PROSITE" id="PS50931">
    <property type="entry name" value="HTH_LYSR"/>
    <property type="match status" value="1"/>
</dbReference>
<dbReference type="InterPro" id="IPR036388">
    <property type="entry name" value="WH-like_DNA-bd_sf"/>
</dbReference>
<dbReference type="PANTHER" id="PTHR30293:SF0">
    <property type="entry name" value="NITROGEN ASSIMILATION REGULATORY PROTEIN NAC"/>
    <property type="match status" value="1"/>
</dbReference>
<dbReference type="PRINTS" id="PR00039">
    <property type="entry name" value="HTHLYSR"/>
</dbReference>
<dbReference type="EMBL" id="JAUSVX010000015">
    <property type="protein sequence ID" value="MDQ0473232.1"/>
    <property type="molecule type" value="Genomic_DNA"/>
</dbReference>
<proteinExistence type="inferred from homology"/>
<dbReference type="Gene3D" id="1.10.10.10">
    <property type="entry name" value="Winged helix-like DNA-binding domain superfamily/Winged helix DNA-binding domain"/>
    <property type="match status" value="1"/>
</dbReference>
<dbReference type="RefSeq" id="WP_307281224.1">
    <property type="nucleotide sequence ID" value="NZ_JAUSVX010000015.1"/>
</dbReference>
<dbReference type="InterPro" id="IPR000847">
    <property type="entry name" value="LysR_HTH_N"/>
</dbReference>
<dbReference type="CDD" id="cd08433">
    <property type="entry name" value="PBP2_Nac"/>
    <property type="match status" value="1"/>
</dbReference>
<dbReference type="SUPFAM" id="SSF53850">
    <property type="entry name" value="Periplasmic binding protein-like II"/>
    <property type="match status" value="1"/>
</dbReference>
<evidence type="ECO:0000256" key="2">
    <source>
        <dbReference type="ARBA" id="ARBA00023015"/>
    </source>
</evidence>
<keyword evidence="5" id="KW-0804">Transcription</keyword>
<organism evidence="7 8">
    <name type="scientific">Labrys wisconsinensis</name>
    <dbReference type="NCBI Taxonomy" id="425677"/>
    <lineage>
        <taxon>Bacteria</taxon>
        <taxon>Pseudomonadati</taxon>
        <taxon>Pseudomonadota</taxon>
        <taxon>Alphaproteobacteria</taxon>
        <taxon>Hyphomicrobiales</taxon>
        <taxon>Xanthobacteraceae</taxon>
        <taxon>Labrys</taxon>
    </lineage>
</organism>
<evidence type="ECO:0000256" key="4">
    <source>
        <dbReference type="ARBA" id="ARBA00023159"/>
    </source>
</evidence>
<dbReference type="InterPro" id="IPR036390">
    <property type="entry name" value="WH_DNA-bd_sf"/>
</dbReference>
<sequence length="329" mass="35644">MQAKAMVDNVSSTTAQKAGAAGLRPPAMELKQLSYFLGVAEAGSFSKAAVRLSVDQPMLSRHVKLLENELGVELLYRNGRGVVLSEAGKLLEAYARSVVDLVGQAQSEISTLRSEPRGRVAIAMPPSIGWMLTGPLVLRCREAFPNILLHMAEGFSGHVAEWLSTGRIDIGIVYQAPRRPSLTTEPLFTDELILLGPIDDPAGLGGETVPAAKIAEIPMILPARPHGLRVLIDHELEKLGLSAMVEFEVDAMPSTLSLVERGIGYTVLSEGAVTHLIGAGRIRRWSLTEPTLWRELLLATSTQRPMSVATRLVARLIRDEVHSILRGKS</sequence>
<dbReference type="Pfam" id="PF00126">
    <property type="entry name" value="HTH_1"/>
    <property type="match status" value="1"/>
</dbReference>
<reference evidence="7 8" key="1">
    <citation type="submission" date="2023-07" db="EMBL/GenBank/DDBJ databases">
        <title>Genomic Encyclopedia of Type Strains, Phase IV (KMG-IV): sequencing the most valuable type-strain genomes for metagenomic binning, comparative biology and taxonomic classification.</title>
        <authorList>
            <person name="Goeker M."/>
        </authorList>
    </citation>
    <scope>NUCLEOTIDE SEQUENCE [LARGE SCALE GENOMIC DNA]</scope>
    <source>
        <strain evidence="7 8">DSM 19619</strain>
    </source>
</reference>
<comment type="similarity">
    <text evidence="1">Belongs to the LysR transcriptional regulatory family.</text>
</comment>
<evidence type="ECO:0000259" key="6">
    <source>
        <dbReference type="PROSITE" id="PS50931"/>
    </source>
</evidence>
<gene>
    <name evidence="7" type="ORF">QO011_006266</name>
</gene>
<dbReference type="InterPro" id="IPR005119">
    <property type="entry name" value="LysR_subst-bd"/>
</dbReference>
<evidence type="ECO:0000256" key="5">
    <source>
        <dbReference type="ARBA" id="ARBA00023163"/>
    </source>
</evidence>